<proteinExistence type="predicted"/>
<feature type="compositionally biased region" description="Basic and acidic residues" evidence="1">
    <location>
        <begin position="548"/>
        <end position="560"/>
    </location>
</feature>
<keyword evidence="2" id="KW-1133">Transmembrane helix</keyword>
<gene>
    <name evidence="3" type="ORF">B0I35DRAFT_350501</name>
</gene>
<keyword evidence="2" id="KW-0472">Membrane</keyword>
<reference evidence="3" key="1">
    <citation type="journal article" date="2021" name="Nat. Commun.">
        <title>Genetic determinants of endophytism in the Arabidopsis root mycobiome.</title>
        <authorList>
            <person name="Mesny F."/>
            <person name="Miyauchi S."/>
            <person name="Thiergart T."/>
            <person name="Pickel B."/>
            <person name="Atanasova L."/>
            <person name="Karlsson M."/>
            <person name="Huettel B."/>
            <person name="Barry K.W."/>
            <person name="Haridas S."/>
            <person name="Chen C."/>
            <person name="Bauer D."/>
            <person name="Andreopoulos W."/>
            <person name="Pangilinan J."/>
            <person name="LaButti K."/>
            <person name="Riley R."/>
            <person name="Lipzen A."/>
            <person name="Clum A."/>
            <person name="Drula E."/>
            <person name="Henrissat B."/>
            <person name="Kohler A."/>
            <person name="Grigoriev I.V."/>
            <person name="Martin F.M."/>
            <person name="Hacquard S."/>
        </authorList>
    </citation>
    <scope>NUCLEOTIDE SEQUENCE</scope>
    <source>
        <strain evidence="3">MPI-CAGE-CH-0235</strain>
    </source>
</reference>
<organism evidence="3 4">
    <name type="scientific">Stachybotrys elegans</name>
    <dbReference type="NCBI Taxonomy" id="80388"/>
    <lineage>
        <taxon>Eukaryota</taxon>
        <taxon>Fungi</taxon>
        <taxon>Dikarya</taxon>
        <taxon>Ascomycota</taxon>
        <taxon>Pezizomycotina</taxon>
        <taxon>Sordariomycetes</taxon>
        <taxon>Hypocreomycetidae</taxon>
        <taxon>Hypocreales</taxon>
        <taxon>Stachybotryaceae</taxon>
        <taxon>Stachybotrys</taxon>
    </lineage>
</organism>
<dbReference type="OrthoDB" id="5227693at2759"/>
<evidence type="ECO:0000256" key="2">
    <source>
        <dbReference type="SAM" id="Phobius"/>
    </source>
</evidence>
<evidence type="ECO:0000256" key="1">
    <source>
        <dbReference type="SAM" id="MobiDB-lite"/>
    </source>
</evidence>
<evidence type="ECO:0000313" key="3">
    <source>
        <dbReference type="EMBL" id="KAH7322993.1"/>
    </source>
</evidence>
<evidence type="ECO:0000313" key="4">
    <source>
        <dbReference type="Proteomes" id="UP000813444"/>
    </source>
</evidence>
<dbReference type="AlphaFoldDB" id="A0A8K0T1G5"/>
<dbReference type="Proteomes" id="UP000813444">
    <property type="component" value="Unassembled WGS sequence"/>
</dbReference>
<accession>A0A8K0T1G5</accession>
<feature type="compositionally biased region" description="Acidic residues" evidence="1">
    <location>
        <begin position="644"/>
        <end position="665"/>
    </location>
</feature>
<comment type="caution">
    <text evidence="3">The sequence shown here is derived from an EMBL/GenBank/DDBJ whole genome shotgun (WGS) entry which is preliminary data.</text>
</comment>
<dbReference type="EMBL" id="JAGPNK010000004">
    <property type="protein sequence ID" value="KAH7322993.1"/>
    <property type="molecule type" value="Genomic_DNA"/>
</dbReference>
<feature type="region of interest" description="Disordered" evidence="1">
    <location>
        <begin position="512"/>
        <end position="560"/>
    </location>
</feature>
<feature type="transmembrane region" description="Helical" evidence="2">
    <location>
        <begin position="6"/>
        <end position="31"/>
    </location>
</feature>
<sequence>MSDVDYSEVIVASVALVVSVIAFGATFMQVLQQYYASARGYSQCNEKVMGEWALTKKRRFKWEELRFEVEFDAPVIFVSPPDNKDGPIAGEAIYFLDGSPESLQNTKTVKDMDLRDEYAKMSEKERIHTADNERASWFVLLYAIQRMEATSADWQRTQYEKLGPPNESTMRHRLPQSPPTLHSHHTLTVALQRKRKSWDTMPSTVTRPYATTTICHLIEMMAALGVYWKEFDRKYDRYRAEGNGFMVRGEKVSELGVMFSFQIYGKCHFEKNRVVPLDEIKELCFGYVPTIYREKSDRRRLDLPNDEARNLGYLQMATQGEIAETLVLIGCNNNAVQHYRTEGRRTSHLFPLSFEIVGMLGRTLHIDNSSFTYVPNPTPDRWDKRSVSLLRLLASYRDSFVREYPESLTRDYRDMHCNPSIINRINGHIDAILMYREDDIATTASDRLLFLNAVHAALVDADEILTAKPRAASTAGPGDVISKMTPASLRQTARRQLVQDVLRSHIQEVLRQLNDPDGVPDNQSLRLPDGRPPSPSFPGHNMPRPPHPRFEEINEASPDERESKFMDVYFGVIRPQVVKRAETSTQRRVSIVAAPPGFRFMRSGTARTHASESAAHDGRPGRLSNRRRSTSMHSAPPDRSVNDVMDEDDDDGQESDIDTEEDFEEPPPPQNIDLADEDASHHDIWCVLVFRMICWLMLHDFNKLDVQVSKSELLGSRMPVYIS</sequence>
<keyword evidence="4" id="KW-1185">Reference proteome</keyword>
<protein>
    <recommendedName>
        <fullName evidence="5">Modin</fullName>
    </recommendedName>
</protein>
<name>A0A8K0T1G5_9HYPO</name>
<keyword evidence="2" id="KW-0812">Transmembrane</keyword>
<feature type="region of interest" description="Disordered" evidence="1">
    <location>
        <begin position="605"/>
        <end position="675"/>
    </location>
</feature>
<evidence type="ECO:0008006" key="5">
    <source>
        <dbReference type="Google" id="ProtNLM"/>
    </source>
</evidence>